<dbReference type="OrthoDB" id="5419922at2759"/>
<feature type="compositionally biased region" description="Polar residues" evidence="1">
    <location>
        <begin position="226"/>
        <end position="244"/>
    </location>
</feature>
<comment type="caution">
    <text evidence="2">The sequence shown here is derived from an EMBL/GenBank/DDBJ whole genome shotgun (WGS) entry which is preliminary data.</text>
</comment>
<feature type="compositionally biased region" description="Basic and acidic residues" evidence="1">
    <location>
        <begin position="590"/>
        <end position="603"/>
    </location>
</feature>
<feature type="compositionally biased region" description="Basic and acidic residues" evidence="1">
    <location>
        <begin position="379"/>
        <end position="388"/>
    </location>
</feature>
<feature type="compositionally biased region" description="Polar residues" evidence="1">
    <location>
        <begin position="101"/>
        <end position="111"/>
    </location>
</feature>
<protein>
    <recommendedName>
        <fullName evidence="4">Protamine P1</fullName>
    </recommendedName>
</protein>
<dbReference type="EMBL" id="SRPY01000245">
    <property type="protein sequence ID" value="KAG5926679.1"/>
    <property type="molecule type" value="Genomic_DNA"/>
</dbReference>
<feature type="compositionally biased region" description="Polar residues" evidence="1">
    <location>
        <begin position="275"/>
        <end position="293"/>
    </location>
</feature>
<feature type="region of interest" description="Disordered" evidence="1">
    <location>
        <begin position="346"/>
        <end position="435"/>
    </location>
</feature>
<feature type="compositionally biased region" description="Polar residues" evidence="1">
    <location>
        <begin position="301"/>
        <end position="312"/>
    </location>
</feature>
<accession>A0A8K0NH38</accession>
<evidence type="ECO:0000256" key="1">
    <source>
        <dbReference type="SAM" id="MobiDB-lite"/>
    </source>
</evidence>
<feature type="region of interest" description="Disordered" evidence="1">
    <location>
        <begin position="88"/>
        <end position="140"/>
    </location>
</feature>
<sequence length="876" mass="96516">MSAKMKEVWGGGDDIIYSESCCDRQDIFYEGSEDEGYECPADRRRRYEEAGQRFLSGQIPSIMSASLEGPFDCLSGWINPWMSKRHKDMVRKSKEKARSQAHASQQSPTSIRRSRESTLAPPADECHLPSPESLKQAPQTQDHLFLGTEKFAALKKWQEKISRPSSNGDSFWNNGEVDASPQARKRRASRSEWLKKDSAKRRKSEVQKSRRNLPSQDEDIDELTTDMPSSSFDDGKSFNSPSRRQITRKVTRSFRAKKMAESDDELSPNKAAAATLSSPVSLKNASRMPSSNDAKTHFSDVLSSATAQSTPSHMRHVKMELQCSDKADFQKVDYIDNDAISRETKDMASATSELPVSDVPHCALFETEEDSSSNSPTKPVEHASHEQGSEEMTTSQEKIPISDMSKTSSNGDVTAARLSSSTPDSTPNDTPNSSLIDILSRFVPSSPWKRLSHLTSGSPISALRSACQVPGSQQGSLSVEPPAFSKPEEADKPAVDEVAYSNSNLAGARVHEEANNGDQSSRKTHNSDSDESDEEQTALELVESHTGVPPREHMRDADSQPLISASQQSPWAKSDELIVSDQHLPNLSRDLNRSEHVSQDHNVTEPQSPWVPDTKPCVQPGNLGNEKNIIPEGSGTFRATQPRPRTPEPQFFFKSFASFMSPSPDRSQNKTTRHSASKAAVRGDGGSLPSVLKGHGRQQRVQHRVSWASPLAEFHGSSLRTHDTAIMPTTDPLQRQRSPPPETPMADISKLCEDKFSKHFEAIAKRQHDGKPSSSPTGSAIWAESGRSAEPLLTDESLSAAGAAIHDDDGVDVPEEAYVSGNGEAERPMCERGSEEPMDMMEDMVREMGDFWDPWNVDSELEQARKNGSRLSLASA</sequence>
<feature type="compositionally biased region" description="Basic and acidic residues" evidence="1">
    <location>
        <begin position="486"/>
        <end position="495"/>
    </location>
</feature>
<feature type="compositionally biased region" description="Polar residues" evidence="1">
    <location>
        <begin position="658"/>
        <end position="670"/>
    </location>
</feature>
<feature type="region of interest" description="Disordered" evidence="1">
    <location>
        <begin position="159"/>
        <end position="314"/>
    </location>
</feature>
<evidence type="ECO:0000313" key="2">
    <source>
        <dbReference type="EMBL" id="KAG5926679.1"/>
    </source>
</evidence>
<feature type="region of interest" description="Disordered" evidence="1">
    <location>
        <begin position="803"/>
        <end position="834"/>
    </location>
</feature>
<gene>
    <name evidence="2" type="ORF">E4U42_003051</name>
</gene>
<name>A0A8K0NH38_9HYPO</name>
<dbReference type="Proteomes" id="UP000811619">
    <property type="component" value="Unassembled WGS sequence"/>
</dbReference>
<keyword evidence="3" id="KW-1185">Reference proteome</keyword>
<reference evidence="2" key="1">
    <citation type="journal article" date="2020" name="bioRxiv">
        <title>Whole genome comparisons of ergot fungi reveals the divergence and evolution of species within the genus Claviceps are the result of varying mechanisms driving genome evolution and host range expansion.</title>
        <authorList>
            <person name="Wyka S.A."/>
            <person name="Mondo S.J."/>
            <person name="Liu M."/>
            <person name="Dettman J."/>
            <person name="Nalam V."/>
            <person name="Broders K.D."/>
        </authorList>
    </citation>
    <scope>NUCLEOTIDE SEQUENCE</scope>
    <source>
        <strain evidence="2">CCC 489</strain>
    </source>
</reference>
<dbReference type="AlphaFoldDB" id="A0A8K0NH38"/>
<feature type="compositionally biased region" description="Low complexity" evidence="1">
    <location>
        <begin position="419"/>
        <end position="434"/>
    </location>
</feature>
<evidence type="ECO:0000313" key="3">
    <source>
        <dbReference type="Proteomes" id="UP000811619"/>
    </source>
</evidence>
<feature type="compositionally biased region" description="Polar residues" evidence="1">
    <location>
        <begin position="561"/>
        <end position="571"/>
    </location>
</feature>
<feature type="compositionally biased region" description="Polar residues" evidence="1">
    <location>
        <begin position="163"/>
        <end position="173"/>
    </location>
</feature>
<evidence type="ECO:0008006" key="4">
    <source>
        <dbReference type="Google" id="ProtNLM"/>
    </source>
</evidence>
<proteinExistence type="predicted"/>
<feature type="region of interest" description="Disordered" evidence="1">
    <location>
        <begin position="465"/>
        <end position="698"/>
    </location>
</feature>
<feature type="compositionally biased region" description="Basic residues" evidence="1">
    <location>
        <begin position="245"/>
        <end position="257"/>
    </location>
</feature>
<feature type="compositionally biased region" description="Basic and acidic residues" evidence="1">
    <location>
        <begin position="824"/>
        <end position="834"/>
    </location>
</feature>
<organism evidence="2 3">
    <name type="scientific">Claviceps africana</name>
    <dbReference type="NCBI Taxonomy" id="83212"/>
    <lineage>
        <taxon>Eukaryota</taxon>
        <taxon>Fungi</taxon>
        <taxon>Dikarya</taxon>
        <taxon>Ascomycota</taxon>
        <taxon>Pezizomycotina</taxon>
        <taxon>Sordariomycetes</taxon>
        <taxon>Hypocreomycetidae</taxon>
        <taxon>Hypocreales</taxon>
        <taxon>Clavicipitaceae</taxon>
        <taxon>Claviceps</taxon>
    </lineage>
</organism>